<dbReference type="Pfam" id="PF14683">
    <property type="entry name" value="CBM-like"/>
    <property type="match status" value="1"/>
</dbReference>
<dbReference type="CDD" id="cd10316">
    <property type="entry name" value="RGL4_M"/>
    <property type="match status" value="1"/>
</dbReference>
<dbReference type="Pfam" id="PF14686">
    <property type="entry name" value="fn3_3"/>
    <property type="match status" value="1"/>
</dbReference>
<feature type="chain" id="PRO_5043680986" description="Rhamnogalacturonan endolyase" evidence="1">
    <location>
        <begin position="24"/>
        <end position="405"/>
    </location>
</feature>
<evidence type="ECO:0000313" key="5">
    <source>
        <dbReference type="Proteomes" id="UP000019118"/>
    </source>
</evidence>
<evidence type="ECO:0000256" key="1">
    <source>
        <dbReference type="SAM" id="SignalP"/>
    </source>
</evidence>
<dbReference type="Gene3D" id="2.60.120.260">
    <property type="entry name" value="Galactose-binding domain-like"/>
    <property type="match status" value="1"/>
</dbReference>
<dbReference type="InterPro" id="IPR051850">
    <property type="entry name" value="Polysacch_Lyase_4"/>
</dbReference>
<feature type="domain" description="Rhamnogalacturonan lyase" evidence="2">
    <location>
        <begin position="255"/>
        <end position="401"/>
    </location>
</feature>
<sequence>MRLILCLLQFVLLTFVGLSPVDAAVTLTVDGLAATIRNDYVELNFKADATISTVNVQGTNLAASGVKSFYLDWNDSGGPLKQDLTVHQECLVANYFLSGHFGTPGLSASPGWTHIYGPFLLYFPTGDDGSIISAVQNQVASEQSKWPYSFVNDAEYPTSRGKVSGNVSGQKSATVVLWDSTGEEFALQELGYLYSTQTDSTGYYAFDKVRPGNYRIAAYPTAGLGSDSLDESTVTVEAGATQHVGFTLAEPDNILWSLGEANRLSSEFKYSDQPRNYQWEWVPPAENTFTIGSSDPREDWYYAQSQTGSWYIKYQDTADGSARTLRVAIAASSKSHLQVIVNGHRVGDTYFDNDQSIYRSAMQSGRYTSNVYTVSSAQVVSGENTIEFHISIGQVMYDTISMQRS</sequence>
<dbReference type="Proteomes" id="UP000019118">
    <property type="component" value="Unassembled WGS sequence"/>
</dbReference>
<evidence type="ECO:0008006" key="6">
    <source>
        <dbReference type="Google" id="ProtNLM"/>
    </source>
</evidence>
<keyword evidence="1" id="KW-0732">Signal</keyword>
<keyword evidence="5" id="KW-1185">Reference proteome</keyword>
<accession>A0AAR5PIQ6</accession>
<feature type="domain" description="Rhamnogalacturonan lyase" evidence="3">
    <location>
        <begin position="160"/>
        <end position="243"/>
    </location>
</feature>
<dbReference type="InterPro" id="IPR029413">
    <property type="entry name" value="RG-lyase_II"/>
</dbReference>
<dbReference type="InterPro" id="IPR008979">
    <property type="entry name" value="Galactose-bd-like_sf"/>
</dbReference>
<dbReference type="CDD" id="cd10317">
    <property type="entry name" value="RGL4_C"/>
    <property type="match status" value="1"/>
</dbReference>
<dbReference type="AlphaFoldDB" id="A0AAR5PIQ6"/>
<dbReference type="SUPFAM" id="SSF49785">
    <property type="entry name" value="Galactose-binding domain-like"/>
    <property type="match status" value="1"/>
</dbReference>
<evidence type="ECO:0000313" key="4">
    <source>
        <dbReference type="EnsemblMetazoa" id="XP_019760767.1"/>
    </source>
</evidence>
<evidence type="ECO:0000259" key="2">
    <source>
        <dbReference type="Pfam" id="PF14683"/>
    </source>
</evidence>
<dbReference type="Gene3D" id="2.60.40.1120">
    <property type="entry name" value="Carboxypeptidase-like, regulatory domain"/>
    <property type="match status" value="1"/>
</dbReference>
<dbReference type="EnsemblMetazoa" id="XM_019905208.1">
    <property type="protein sequence ID" value="XP_019760767.1"/>
    <property type="gene ID" value="LOC109538121"/>
</dbReference>
<organism evidence="4 5">
    <name type="scientific">Dendroctonus ponderosae</name>
    <name type="common">Mountain pine beetle</name>
    <dbReference type="NCBI Taxonomy" id="77166"/>
    <lineage>
        <taxon>Eukaryota</taxon>
        <taxon>Metazoa</taxon>
        <taxon>Ecdysozoa</taxon>
        <taxon>Arthropoda</taxon>
        <taxon>Hexapoda</taxon>
        <taxon>Insecta</taxon>
        <taxon>Pterygota</taxon>
        <taxon>Neoptera</taxon>
        <taxon>Endopterygota</taxon>
        <taxon>Coleoptera</taxon>
        <taxon>Polyphaga</taxon>
        <taxon>Cucujiformia</taxon>
        <taxon>Curculionidae</taxon>
        <taxon>Scolytinae</taxon>
        <taxon>Dendroctonus</taxon>
    </lineage>
</organism>
<dbReference type="SUPFAM" id="SSF117074">
    <property type="entry name" value="Hypothetical protein PA1324"/>
    <property type="match status" value="1"/>
</dbReference>
<dbReference type="PANTHER" id="PTHR32018:SF1">
    <property type="entry name" value="RHAMNOGALACTURONAN ENDOLYASE"/>
    <property type="match status" value="1"/>
</dbReference>
<reference evidence="4" key="2">
    <citation type="submission" date="2024-08" db="UniProtKB">
        <authorList>
            <consortium name="EnsemblMetazoa"/>
        </authorList>
    </citation>
    <scope>IDENTIFICATION</scope>
</reference>
<dbReference type="InterPro" id="IPR029411">
    <property type="entry name" value="RG-lyase_III"/>
</dbReference>
<protein>
    <recommendedName>
        <fullName evidence="6">Rhamnogalacturonan endolyase</fullName>
    </recommendedName>
</protein>
<reference evidence="5" key="1">
    <citation type="journal article" date="2013" name="Genome Biol.">
        <title>Draft genome of the mountain pine beetle, Dendroctonus ponderosae Hopkins, a major forest pest.</title>
        <authorList>
            <person name="Keeling C.I."/>
            <person name="Yuen M.M."/>
            <person name="Liao N.Y."/>
            <person name="Docking T.R."/>
            <person name="Chan S.K."/>
            <person name="Taylor G.A."/>
            <person name="Palmquist D.L."/>
            <person name="Jackman S.D."/>
            <person name="Nguyen A."/>
            <person name="Li M."/>
            <person name="Henderson H."/>
            <person name="Janes J.K."/>
            <person name="Zhao Y."/>
            <person name="Pandoh P."/>
            <person name="Moore R."/>
            <person name="Sperling F.A."/>
            <person name="Huber D.P."/>
            <person name="Birol I."/>
            <person name="Jones S.J."/>
            <person name="Bohlmann J."/>
        </authorList>
    </citation>
    <scope>NUCLEOTIDE SEQUENCE</scope>
</reference>
<name>A0AAR5PIQ6_DENPD</name>
<feature type="signal peptide" evidence="1">
    <location>
        <begin position="1"/>
        <end position="23"/>
    </location>
</feature>
<evidence type="ECO:0000259" key="3">
    <source>
        <dbReference type="Pfam" id="PF14686"/>
    </source>
</evidence>
<proteinExistence type="predicted"/>
<dbReference type="PANTHER" id="PTHR32018">
    <property type="entry name" value="RHAMNOGALACTURONATE LYASE FAMILY PROTEIN"/>
    <property type="match status" value="1"/>
</dbReference>